<dbReference type="GO" id="GO:0005886">
    <property type="term" value="C:plasma membrane"/>
    <property type="evidence" value="ECO:0007669"/>
    <property type="project" value="UniProtKB-SubCell"/>
</dbReference>
<dbReference type="GO" id="GO:0022857">
    <property type="term" value="F:transmembrane transporter activity"/>
    <property type="evidence" value="ECO:0007669"/>
    <property type="project" value="UniProtKB-UniRule"/>
</dbReference>
<feature type="transmembrane region" description="Helical" evidence="9">
    <location>
        <begin position="137"/>
        <end position="158"/>
    </location>
</feature>
<evidence type="ECO:0000256" key="2">
    <source>
        <dbReference type="ARBA" id="ARBA00022448"/>
    </source>
</evidence>
<gene>
    <name evidence="11" type="ORF">CH339_01225</name>
</gene>
<evidence type="ECO:0000313" key="11">
    <source>
        <dbReference type="EMBL" id="RAI30176.1"/>
    </source>
</evidence>
<evidence type="ECO:0000256" key="6">
    <source>
        <dbReference type="ARBA" id="ARBA00022989"/>
    </source>
</evidence>
<feature type="domain" description="Tripartite ATP-independent periplasmic transporters DctQ component" evidence="10">
    <location>
        <begin position="29"/>
        <end position="154"/>
    </location>
</feature>
<feature type="transmembrane region" description="Helical" evidence="9">
    <location>
        <begin position="20"/>
        <end position="40"/>
    </location>
</feature>
<keyword evidence="12" id="KW-1185">Reference proteome</keyword>
<feature type="transmembrane region" description="Helical" evidence="9">
    <location>
        <begin position="90"/>
        <end position="117"/>
    </location>
</feature>
<evidence type="ECO:0000256" key="1">
    <source>
        <dbReference type="ARBA" id="ARBA00004429"/>
    </source>
</evidence>
<dbReference type="OrthoDB" id="9814265at2"/>
<evidence type="ECO:0000256" key="3">
    <source>
        <dbReference type="ARBA" id="ARBA00022475"/>
    </source>
</evidence>
<comment type="subcellular location">
    <subcellularLocation>
        <location evidence="1 9">Cell inner membrane</location>
        <topology evidence="1 9">Multi-pass membrane protein</topology>
    </subcellularLocation>
</comment>
<evidence type="ECO:0000256" key="5">
    <source>
        <dbReference type="ARBA" id="ARBA00022692"/>
    </source>
</evidence>
<evidence type="ECO:0000256" key="4">
    <source>
        <dbReference type="ARBA" id="ARBA00022519"/>
    </source>
</evidence>
<keyword evidence="2 9" id="KW-0813">Transport</keyword>
<comment type="function">
    <text evidence="9">Part of the tripartite ATP-independent periplasmic (TRAP) transport system.</text>
</comment>
<keyword evidence="7 9" id="KW-0472">Membrane</keyword>
<dbReference type="GO" id="GO:0015740">
    <property type="term" value="P:C4-dicarboxylate transport"/>
    <property type="evidence" value="ECO:0007669"/>
    <property type="project" value="TreeGrafter"/>
</dbReference>
<evidence type="ECO:0000259" key="10">
    <source>
        <dbReference type="Pfam" id="PF04290"/>
    </source>
</evidence>
<accession>A0A327JX49</accession>
<name>A0A327JX49_9HYPH</name>
<keyword evidence="6 9" id="KW-1133">Transmembrane helix</keyword>
<dbReference type="InterPro" id="IPR055348">
    <property type="entry name" value="DctQ"/>
</dbReference>
<dbReference type="InterPro" id="IPR007387">
    <property type="entry name" value="TRAP_DctQ"/>
</dbReference>
<comment type="similarity">
    <text evidence="8 9">Belongs to the TRAP transporter small permease family.</text>
</comment>
<evidence type="ECO:0000256" key="8">
    <source>
        <dbReference type="ARBA" id="ARBA00038436"/>
    </source>
</evidence>
<dbReference type="Proteomes" id="UP000249299">
    <property type="component" value="Unassembled WGS sequence"/>
</dbReference>
<evidence type="ECO:0000256" key="9">
    <source>
        <dbReference type="RuleBase" id="RU369079"/>
    </source>
</evidence>
<reference evidence="11 12" key="1">
    <citation type="submission" date="2017-07" db="EMBL/GenBank/DDBJ databases">
        <title>Draft Genome Sequences of Select Purple Nonsulfur Bacteria.</title>
        <authorList>
            <person name="Lasarre B."/>
            <person name="Mckinlay J.B."/>
        </authorList>
    </citation>
    <scope>NUCLEOTIDE SEQUENCE [LARGE SCALE GENOMIC DNA]</scope>
    <source>
        <strain evidence="11 12">DSM 11290</strain>
    </source>
</reference>
<protein>
    <recommendedName>
        <fullName evidence="9">TRAP transporter small permease protein</fullName>
    </recommendedName>
</protein>
<sequence>MSIIHWPILAWLERHLEEAVCCAALSVVAVCVFLQVIMRYLFHTALQWSEEVAAMAMVWAVYMGAALCVRERFHIRIMAGVMLLPKRAALASILLADLGWASFSVMMLVISADYLSVLAQFTSRSPRLGIDQLYPQSILVIGYGLMLARLIQIYVIWIRDGRPGFPGMRPEHQIDLETGVEK</sequence>
<comment type="subunit">
    <text evidence="9">The complex comprises the extracytoplasmic solute receptor protein and the two transmembrane proteins.</text>
</comment>
<evidence type="ECO:0000256" key="7">
    <source>
        <dbReference type="ARBA" id="ARBA00023136"/>
    </source>
</evidence>
<keyword evidence="4 9" id="KW-0997">Cell inner membrane</keyword>
<dbReference type="RefSeq" id="WP_111432431.1">
    <property type="nucleotide sequence ID" value="NZ_JACIGG010000001.1"/>
</dbReference>
<proteinExistence type="inferred from homology"/>
<dbReference type="PANTHER" id="PTHR35011">
    <property type="entry name" value="2,3-DIKETO-L-GULONATE TRAP TRANSPORTER SMALL PERMEASE PROTEIN YIAM"/>
    <property type="match status" value="1"/>
</dbReference>
<feature type="transmembrane region" description="Helical" evidence="9">
    <location>
        <begin position="52"/>
        <end position="69"/>
    </location>
</feature>
<evidence type="ECO:0000313" key="12">
    <source>
        <dbReference type="Proteomes" id="UP000249299"/>
    </source>
</evidence>
<dbReference type="PANTHER" id="PTHR35011:SF2">
    <property type="entry name" value="2,3-DIKETO-L-GULONATE TRAP TRANSPORTER SMALL PERMEASE PROTEIN YIAM"/>
    <property type="match status" value="1"/>
</dbReference>
<dbReference type="Pfam" id="PF04290">
    <property type="entry name" value="DctQ"/>
    <property type="match status" value="1"/>
</dbReference>
<comment type="caution">
    <text evidence="11">The sequence shown here is derived from an EMBL/GenBank/DDBJ whole genome shotgun (WGS) entry which is preliminary data.</text>
</comment>
<keyword evidence="3" id="KW-1003">Cell membrane</keyword>
<organism evidence="11 12">
    <name type="scientific">Rhodobium orientis</name>
    <dbReference type="NCBI Taxonomy" id="34017"/>
    <lineage>
        <taxon>Bacteria</taxon>
        <taxon>Pseudomonadati</taxon>
        <taxon>Pseudomonadota</taxon>
        <taxon>Alphaproteobacteria</taxon>
        <taxon>Hyphomicrobiales</taxon>
        <taxon>Rhodobiaceae</taxon>
        <taxon>Rhodobium</taxon>
    </lineage>
</organism>
<keyword evidence="5 9" id="KW-0812">Transmembrane</keyword>
<dbReference type="EMBL" id="NPEV01000001">
    <property type="protein sequence ID" value="RAI30176.1"/>
    <property type="molecule type" value="Genomic_DNA"/>
</dbReference>
<dbReference type="AlphaFoldDB" id="A0A327JX49"/>